<keyword evidence="12" id="KW-1185">Reference proteome</keyword>
<dbReference type="SUPFAM" id="SSF51569">
    <property type="entry name" value="Aldolase"/>
    <property type="match status" value="1"/>
</dbReference>
<dbReference type="InterPro" id="IPR013785">
    <property type="entry name" value="Aldolase_TIM"/>
</dbReference>
<organism evidence="11 12">
    <name type="scientific">Acinetobacter apis</name>
    <dbReference type="NCBI Taxonomy" id="1229165"/>
    <lineage>
        <taxon>Bacteria</taxon>
        <taxon>Pseudomonadati</taxon>
        <taxon>Pseudomonadota</taxon>
        <taxon>Gammaproteobacteria</taxon>
        <taxon>Moraxellales</taxon>
        <taxon>Moraxellaceae</taxon>
        <taxon>Acinetobacter</taxon>
    </lineage>
</organism>
<dbReference type="PROSITE" id="PS00958">
    <property type="entry name" value="TRANSALDOLASE_2"/>
    <property type="match status" value="1"/>
</dbReference>
<dbReference type="InterPro" id="IPR018225">
    <property type="entry name" value="Transaldolase_AS"/>
</dbReference>
<keyword evidence="6 10" id="KW-0570">Pentose shunt</keyword>
<dbReference type="CDD" id="cd00957">
    <property type="entry name" value="Transaldolase_TalAB"/>
    <property type="match status" value="1"/>
</dbReference>
<dbReference type="GO" id="GO:0004801">
    <property type="term" value="F:transaldolase activity"/>
    <property type="evidence" value="ECO:0007669"/>
    <property type="project" value="UniProtKB-UniRule"/>
</dbReference>
<dbReference type="InterPro" id="IPR004730">
    <property type="entry name" value="Transaldolase_1"/>
</dbReference>
<evidence type="ECO:0000256" key="10">
    <source>
        <dbReference type="RuleBase" id="RU004155"/>
    </source>
</evidence>
<keyword evidence="5 10" id="KW-0808">Transferase</keyword>
<proteinExistence type="inferred from homology"/>
<comment type="catalytic activity">
    <reaction evidence="8 10">
        <text>D-sedoheptulose 7-phosphate + D-glyceraldehyde 3-phosphate = D-erythrose 4-phosphate + beta-D-fructose 6-phosphate</text>
        <dbReference type="Rhea" id="RHEA:17053"/>
        <dbReference type="ChEBI" id="CHEBI:16897"/>
        <dbReference type="ChEBI" id="CHEBI:57483"/>
        <dbReference type="ChEBI" id="CHEBI:57634"/>
        <dbReference type="ChEBI" id="CHEBI:59776"/>
        <dbReference type="EC" id="2.2.1.2"/>
    </reaction>
</comment>
<dbReference type="PANTHER" id="PTHR10683">
    <property type="entry name" value="TRANSALDOLASE"/>
    <property type="match status" value="1"/>
</dbReference>
<keyword evidence="7" id="KW-0704">Schiff base</keyword>
<dbReference type="Pfam" id="PF00923">
    <property type="entry name" value="TAL_FSA"/>
    <property type="match status" value="1"/>
</dbReference>
<dbReference type="EMBL" id="FZLN01000001">
    <property type="protein sequence ID" value="SNQ28496.1"/>
    <property type="molecule type" value="Genomic_DNA"/>
</dbReference>
<dbReference type="EC" id="2.2.1.2" evidence="4 9"/>
<evidence type="ECO:0000256" key="4">
    <source>
        <dbReference type="ARBA" id="ARBA00013151"/>
    </source>
</evidence>
<evidence type="ECO:0000256" key="6">
    <source>
        <dbReference type="ARBA" id="ARBA00023126"/>
    </source>
</evidence>
<protein>
    <recommendedName>
        <fullName evidence="4 9">Transaldolase</fullName>
        <ecNumber evidence="4 9">2.2.1.2</ecNumber>
    </recommendedName>
</protein>
<dbReference type="GO" id="GO:0005975">
    <property type="term" value="P:carbohydrate metabolic process"/>
    <property type="evidence" value="ECO:0007669"/>
    <property type="project" value="InterPro"/>
</dbReference>
<evidence type="ECO:0000256" key="2">
    <source>
        <dbReference type="ARBA" id="ARBA00004857"/>
    </source>
</evidence>
<evidence type="ECO:0000313" key="12">
    <source>
        <dbReference type="Proteomes" id="UP000243463"/>
    </source>
</evidence>
<dbReference type="UniPathway" id="UPA00115">
    <property type="reaction ID" value="UER00414"/>
</dbReference>
<comment type="pathway">
    <text evidence="2 10">Carbohydrate degradation; pentose phosphate pathway; D-glyceraldehyde 3-phosphate and beta-D-fructose 6-phosphate from D-ribose 5-phosphate and D-xylulose 5-phosphate (non-oxidative stage): step 2/3.</text>
</comment>
<dbReference type="Proteomes" id="UP000243463">
    <property type="component" value="Unassembled WGS sequence"/>
</dbReference>
<dbReference type="GO" id="GO:0006098">
    <property type="term" value="P:pentose-phosphate shunt"/>
    <property type="evidence" value="ECO:0007669"/>
    <property type="project" value="UniProtKB-UniRule"/>
</dbReference>
<sequence length="334" mass="36654">MTHLKDGTMTQSALSQLKKLTTIVVDSSDLTAIQNFRPLDATTNPSLITAAATQKENLALIENAYDQAKKEGYQSDELIERTIDILTVKLGVEILKLIEGRVSTEVDANLSYDTDATVAKAKELLALYASYGVSSERILIKIASTWEGIQAAKVLQAEGINCNLTLLFGLHQAKACADANVKLISPFVGRILDWYKKAENVSEYPIEKDPGVLSVKEIYQYYKSHAIKTEIMGASFRSTAQVLGLAGCDLLTISPAILTQLEQETHAVTAQLTLPTQQNETANAISEQDFKQQLEKDLMAFQLLQSGIDGFIKAREQLSELLRQSLGNSAEIKK</sequence>
<evidence type="ECO:0000256" key="7">
    <source>
        <dbReference type="ARBA" id="ARBA00023270"/>
    </source>
</evidence>
<dbReference type="PROSITE" id="PS01054">
    <property type="entry name" value="TRANSALDOLASE_1"/>
    <property type="match status" value="1"/>
</dbReference>
<evidence type="ECO:0000256" key="3">
    <source>
        <dbReference type="ARBA" id="ARBA00008012"/>
    </source>
</evidence>
<evidence type="ECO:0000256" key="5">
    <source>
        <dbReference type="ARBA" id="ARBA00022679"/>
    </source>
</evidence>
<dbReference type="InterPro" id="IPR001585">
    <property type="entry name" value="TAL/FSA"/>
</dbReference>
<evidence type="ECO:0000256" key="9">
    <source>
        <dbReference type="NCBIfam" id="TIGR00874"/>
    </source>
</evidence>
<accession>A0A217EE87</accession>
<dbReference type="AlphaFoldDB" id="A0A217EE87"/>
<reference evidence="12" key="1">
    <citation type="submission" date="2017-06" db="EMBL/GenBank/DDBJ databases">
        <authorList>
            <person name="Varghese N."/>
            <person name="Submissions S."/>
        </authorList>
    </citation>
    <scope>NUCLEOTIDE SEQUENCE [LARGE SCALE GENOMIC DNA]</scope>
    <source>
        <strain evidence="12">ANC 5114</strain>
    </source>
</reference>
<evidence type="ECO:0000313" key="11">
    <source>
        <dbReference type="EMBL" id="SNQ28496.1"/>
    </source>
</evidence>
<comment type="function">
    <text evidence="1 10">Transaldolase is important for the balance of metabolites in the pentose-phosphate pathway.</text>
</comment>
<dbReference type="PANTHER" id="PTHR10683:SF18">
    <property type="entry name" value="TRANSALDOLASE"/>
    <property type="match status" value="1"/>
</dbReference>
<dbReference type="GO" id="GO:0005737">
    <property type="term" value="C:cytoplasm"/>
    <property type="evidence" value="ECO:0007669"/>
    <property type="project" value="UniProtKB-UniRule"/>
</dbReference>
<comment type="similarity">
    <text evidence="3 10">Belongs to the transaldolase family. Type 1 subfamily.</text>
</comment>
<name>A0A217EE87_9GAMM</name>
<gene>
    <name evidence="11" type="ORF">SAMN05444584_0419</name>
</gene>
<dbReference type="NCBIfam" id="TIGR00874">
    <property type="entry name" value="talAB"/>
    <property type="match status" value="1"/>
</dbReference>
<dbReference type="Gene3D" id="3.20.20.70">
    <property type="entry name" value="Aldolase class I"/>
    <property type="match status" value="1"/>
</dbReference>
<evidence type="ECO:0000256" key="1">
    <source>
        <dbReference type="ARBA" id="ARBA00003518"/>
    </source>
</evidence>
<evidence type="ECO:0000256" key="8">
    <source>
        <dbReference type="ARBA" id="ARBA00048810"/>
    </source>
</evidence>